<reference evidence="2 3" key="1">
    <citation type="submission" date="2014-04" db="EMBL/GenBank/DDBJ databases">
        <authorList>
            <consortium name="DOE Joint Genome Institute"/>
            <person name="Kuo A."/>
            <person name="Kohler A."/>
            <person name="Costa M.D."/>
            <person name="Nagy L.G."/>
            <person name="Floudas D."/>
            <person name="Copeland A."/>
            <person name="Barry K.W."/>
            <person name="Cichocki N."/>
            <person name="Veneault-Fourrey C."/>
            <person name="LaButti K."/>
            <person name="Lindquist E.A."/>
            <person name="Lipzen A."/>
            <person name="Lundell T."/>
            <person name="Morin E."/>
            <person name="Murat C."/>
            <person name="Sun H."/>
            <person name="Tunlid A."/>
            <person name="Henrissat B."/>
            <person name="Grigoriev I.V."/>
            <person name="Hibbett D.S."/>
            <person name="Martin F."/>
            <person name="Nordberg H.P."/>
            <person name="Cantor M.N."/>
            <person name="Hua S.X."/>
        </authorList>
    </citation>
    <scope>NUCLEOTIDE SEQUENCE [LARGE SCALE GENOMIC DNA]</scope>
    <source>
        <strain evidence="2 3">441</strain>
    </source>
</reference>
<dbReference type="Pfam" id="PF05699">
    <property type="entry name" value="Dimer_Tnp_hAT"/>
    <property type="match status" value="1"/>
</dbReference>
<keyword evidence="3" id="KW-1185">Reference proteome</keyword>
<feature type="domain" description="HAT C-terminal dimerisation" evidence="1">
    <location>
        <begin position="136"/>
        <end position="188"/>
    </location>
</feature>
<dbReference type="SUPFAM" id="SSF53098">
    <property type="entry name" value="Ribonuclease H-like"/>
    <property type="match status" value="1"/>
</dbReference>
<dbReference type="OrthoDB" id="3359487at2759"/>
<dbReference type="HOGENOM" id="CLU_009123_4_3_1"/>
<evidence type="ECO:0000259" key="1">
    <source>
        <dbReference type="Pfam" id="PF05699"/>
    </source>
</evidence>
<accession>A0A0C9YYZ1</accession>
<evidence type="ECO:0000313" key="3">
    <source>
        <dbReference type="Proteomes" id="UP000054018"/>
    </source>
</evidence>
<gene>
    <name evidence="2" type="ORF">PISMIDRAFT_108170</name>
</gene>
<dbReference type="AlphaFoldDB" id="A0A0C9YYZ1"/>
<name>A0A0C9YYZ1_9AGAM</name>
<organism evidence="2 3">
    <name type="scientific">Pisolithus microcarpus 441</name>
    <dbReference type="NCBI Taxonomy" id="765257"/>
    <lineage>
        <taxon>Eukaryota</taxon>
        <taxon>Fungi</taxon>
        <taxon>Dikarya</taxon>
        <taxon>Basidiomycota</taxon>
        <taxon>Agaricomycotina</taxon>
        <taxon>Agaricomycetes</taxon>
        <taxon>Agaricomycetidae</taxon>
        <taxon>Boletales</taxon>
        <taxon>Sclerodermatineae</taxon>
        <taxon>Pisolithaceae</taxon>
        <taxon>Pisolithus</taxon>
    </lineage>
</organism>
<dbReference type="GO" id="GO:0046983">
    <property type="term" value="F:protein dimerization activity"/>
    <property type="evidence" value="ECO:0007669"/>
    <property type="project" value="InterPro"/>
</dbReference>
<proteinExistence type="predicted"/>
<reference evidence="3" key="2">
    <citation type="submission" date="2015-01" db="EMBL/GenBank/DDBJ databases">
        <title>Evolutionary Origins and Diversification of the Mycorrhizal Mutualists.</title>
        <authorList>
            <consortium name="DOE Joint Genome Institute"/>
            <consortium name="Mycorrhizal Genomics Consortium"/>
            <person name="Kohler A."/>
            <person name="Kuo A."/>
            <person name="Nagy L.G."/>
            <person name="Floudas D."/>
            <person name="Copeland A."/>
            <person name="Barry K.W."/>
            <person name="Cichocki N."/>
            <person name="Veneault-Fourrey C."/>
            <person name="LaButti K."/>
            <person name="Lindquist E.A."/>
            <person name="Lipzen A."/>
            <person name="Lundell T."/>
            <person name="Morin E."/>
            <person name="Murat C."/>
            <person name="Riley R."/>
            <person name="Ohm R."/>
            <person name="Sun H."/>
            <person name="Tunlid A."/>
            <person name="Henrissat B."/>
            <person name="Grigoriev I.V."/>
            <person name="Hibbett D.S."/>
            <person name="Martin F."/>
        </authorList>
    </citation>
    <scope>NUCLEOTIDE SEQUENCE [LARGE SCALE GENOMIC DNA]</scope>
    <source>
        <strain evidence="3">441</strain>
    </source>
</reference>
<dbReference type="EMBL" id="KN833789">
    <property type="protein sequence ID" value="KIK19179.1"/>
    <property type="molecule type" value="Genomic_DNA"/>
</dbReference>
<dbReference type="InterPro" id="IPR008906">
    <property type="entry name" value="HATC_C_dom"/>
</dbReference>
<evidence type="ECO:0000313" key="2">
    <source>
        <dbReference type="EMBL" id="KIK19179.1"/>
    </source>
</evidence>
<protein>
    <submittedName>
        <fullName evidence="2">Unplaced genomic scaffold scaffold_105, whole genome shotgun sequence</fullName>
    </submittedName>
</protein>
<sequence length="209" mass="23658">MVIPAVDYINDVFMPGILDQQCLNPAIHAALMLRKRTLNKYYSLTDVSKLYWIAMVLHPLHKLEYFKQAKWEVAWIDGAHDLVRNTYNLSYASCYINNDMDLMSDCGASGSEGHSTNIFDSLPSLTKRRPAHGGNELNTYLMSSIKDIDPADALMWWHKQHSLYPHLSCVVLDYLTVPGMHIINNASFCRINLFQQCLLMSNASSVTGA</sequence>
<dbReference type="Proteomes" id="UP000054018">
    <property type="component" value="Unassembled WGS sequence"/>
</dbReference>
<dbReference type="InterPro" id="IPR012337">
    <property type="entry name" value="RNaseH-like_sf"/>
</dbReference>